<dbReference type="PANTHER" id="PTHR23501">
    <property type="entry name" value="MAJOR FACILITATOR SUPERFAMILY"/>
    <property type="match status" value="1"/>
</dbReference>
<feature type="transmembrane region" description="Helical" evidence="5">
    <location>
        <begin position="311"/>
        <end position="334"/>
    </location>
</feature>
<feature type="transmembrane region" description="Helical" evidence="5">
    <location>
        <begin position="371"/>
        <end position="393"/>
    </location>
</feature>
<dbReference type="Proteomes" id="UP000199045">
    <property type="component" value="Unassembled WGS sequence"/>
</dbReference>
<feature type="transmembrane region" description="Helical" evidence="5">
    <location>
        <begin position="145"/>
        <end position="165"/>
    </location>
</feature>
<feature type="transmembrane region" description="Helical" evidence="5">
    <location>
        <begin position="341"/>
        <end position="359"/>
    </location>
</feature>
<dbReference type="OrthoDB" id="622032at2"/>
<dbReference type="Pfam" id="PF07690">
    <property type="entry name" value="MFS_1"/>
    <property type="match status" value="1"/>
</dbReference>
<dbReference type="RefSeq" id="WP_143011664.1">
    <property type="nucleotide sequence ID" value="NZ_FNBN01000013.1"/>
</dbReference>
<dbReference type="GO" id="GO:0022857">
    <property type="term" value="F:transmembrane transporter activity"/>
    <property type="evidence" value="ECO:0007669"/>
    <property type="project" value="InterPro"/>
</dbReference>
<evidence type="ECO:0000313" key="6">
    <source>
        <dbReference type="EMBL" id="SDH48750.1"/>
    </source>
</evidence>
<feature type="transmembrane region" description="Helical" evidence="5">
    <location>
        <begin position="239"/>
        <end position="256"/>
    </location>
</feature>
<reference evidence="7" key="1">
    <citation type="submission" date="2016-10" db="EMBL/GenBank/DDBJ databases">
        <authorList>
            <person name="Varghese N."/>
            <person name="Submissions S."/>
        </authorList>
    </citation>
    <scope>NUCLEOTIDE SEQUENCE [LARGE SCALE GENOMIC DNA]</scope>
    <source>
        <strain evidence="7">DSM 527</strain>
    </source>
</reference>
<dbReference type="EMBL" id="FNBN01000013">
    <property type="protein sequence ID" value="SDH48750.1"/>
    <property type="molecule type" value="Genomic_DNA"/>
</dbReference>
<comment type="subcellular location">
    <subcellularLocation>
        <location evidence="1">Membrane</location>
        <topology evidence="1">Multi-pass membrane protein</topology>
    </subcellularLocation>
</comment>
<feature type="transmembrane region" description="Helical" evidence="5">
    <location>
        <begin position="109"/>
        <end position="133"/>
    </location>
</feature>
<proteinExistence type="predicted"/>
<dbReference type="SUPFAM" id="SSF103473">
    <property type="entry name" value="MFS general substrate transporter"/>
    <property type="match status" value="1"/>
</dbReference>
<dbReference type="Gene3D" id="1.20.1250.20">
    <property type="entry name" value="MFS general substrate transporter like domains"/>
    <property type="match status" value="1"/>
</dbReference>
<dbReference type="PANTHER" id="PTHR23501:SF174">
    <property type="entry name" value="MULTIDRUG EXPORT PROTEIN EMRB-RELATED"/>
    <property type="match status" value="1"/>
</dbReference>
<dbReference type="GO" id="GO:0005886">
    <property type="term" value="C:plasma membrane"/>
    <property type="evidence" value="ECO:0007669"/>
    <property type="project" value="TreeGrafter"/>
</dbReference>
<dbReference type="STRING" id="104663.SAMN04488121_11334"/>
<evidence type="ECO:0000256" key="5">
    <source>
        <dbReference type="SAM" id="Phobius"/>
    </source>
</evidence>
<keyword evidence="4 5" id="KW-0472">Membrane</keyword>
<evidence type="ECO:0000313" key="7">
    <source>
        <dbReference type="Proteomes" id="UP000199045"/>
    </source>
</evidence>
<dbReference type="InterPro" id="IPR011701">
    <property type="entry name" value="MFS"/>
</dbReference>
<feature type="transmembrane region" description="Helical" evidence="5">
    <location>
        <begin position="493"/>
        <end position="515"/>
    </location>
</feature>
<name>A0A1G8CUX7_CHIFI</name>
<keyword evidence="3 5" id="KW-1133">Transmembrane helix</keyword>
<evidence type="ECO:0000256" key="3">
    <source>
        <dbReference type="ARBA" id="ARBA00022989"/>
    </source>
</evidence>
<keyword evidence="2 5" id="KW-0812">Transmembrane</keyword>
<feature type="transmembrane region" description="Helical" evidence="5">
    <location>
        <begin position="177"/>
        <end position="195"/>
    </location>
</feature>
<dbReference type="InterPro" id="IPR036259">
    <property type="entry name" value="MFS_trans_sf"/>
</dbReference>
<feature type="transmembrane region" description="Helical" evidence="5">
    <location>
        <begin position="276"/>
        <end position="299"/>
    </location>
</feature>
<evidence type="ECO:0000256" key="4">
    <source>
        <dbReference type="ARBA" id="ARBA00023136"/>
    </source>
</evidence>
<feature type="transmembrane region" description="Helical" evidence="5">
    <location>
        <begin position="16"/>
        <end position="38"/>
    </location>
</feature>
<feature type="transmembrane region" description="Helical" evidence="5">
    <location>
        <begin position="207"/>
        <end position="227"/>
    </location>
</feature>
<feature type="transmembrane region" description="Helical" evidence="5">
    <location>
        <begin position="405"/>
        <end position="430"/>
    </location>
</feature>
<feature type="transmembrane region" description="Helical" evidence="5">
    <location>
        <begin position="83"/>
        <end position="103"/>
    </location>
</feature>
<organism evidence="6 7">
    <name type="scientific">Chitinophaga filiformis</name>
    <name type="common">Myxococcus filiformis</name>
    <name type="synonym">Flexibacter filiformis</name>
    <dbReference type="NCBI Taxonomy" id="104663"/>
    <lineage>
        <taxon>Bacteria</taxon>
        <taxon>Pseudomonadati</taxon>
        <taxon>Bacteroidota</taxon>
        <taxon>Chitinophagia</taxon>
        <taxon>Chitinophagales</taxon>
        <taxon>Chitinophagaceae</taxon>
        <taxon>Chitinophaga</taxon>
    </lineage>
</organism>
<sequence>MNAPDFFKPWAKKRKGFIWIGLFLVLLSGIVQFGLYALNQNYVVSHFGAQPEDVSLSLQLTYVGILAILPIQFRFLRYFERRSYMLFIIIAGILLSIACLYTTDIFVFMGLRLMIGIVVACIAGSVLTLYFASLPPAKATAIGSTIFYTTILANTVIIGILSAWVTDNYDWPSIYKYLIAFQVLALLIVLLLLNPGTGMKRYPLYQIDWFGFVAMLSTGISLAYAFIYGPKYYWFTDSRIVLSVFIATMSIGILYYRQTTLKRPYLDPAVFKSKQFITGLLILVVYFGAKDSINLIYGYCATVLRWDTYKIMWLAAFNFSAILICTIIALLMLSRKVPFRVMFILGLTSLAIYHSWMYITFTPDIAFFDLAWPVFFQGAASGFLFVPVVIYAVSGLPASTGFTGISLAAISRFITGLNSAAGFYTLQLYFNQFNREKFLRHVTNVDDNFSQRFNQFVQLFRSKGFSADQANALANTNINRALIVQSQLMTNMYVFKLMFIVSVTLLLLIIIGPFFNKAFRALFNVKKVPALK</sequence>
<evidence type="ECO:0000256" key="1">
    <source>
        <dbReference type="ARBA" id="ARBA00004141"/>
    </source>
</evidence>
<protein>
    <submittedName>
        <fullName evidence="6">MFS transporter, DHA2 family, multidrug resistance protein</fullName>
    </submittedName>
</protein>
<evidence type="ECO:0000256" key="2">
    <source>
        <dbReference type="ARBA" id="ARBA00022692"/>
    </source>
</evidence>
<dbReference type="AlphaFoldDB" id="A0A1G8CUX7"/>
<feature type="transmembrane region" description="Helical" evidence="5">
    <location>
        <begin position="58"/>
        <end position="76"/>
    </location>
</feature>
<gene>
    <name evidence="6" type="ORF">SAMN04488121_11334</name>
</gene>
<accession>A0A1G8CUX7</accession>